<keyword evidence="2" id="KW-1185">Reference proteome</keyword>
<sequence>MLITCTFPRKINLSSNTHQTEHVHVTTDSVCIRWSLVRHRKKGSNSLFTQNPFYTRQRINPLGSKVSITSMLCCIYKLILLLWV</sequence>
<dbReference type="EMBL" id="CATNWA010016657">
    <property type="protein sequence ID" value="CAI9594326.1"/>
    <property type="molecule type" value="Genomic_DNA"/>
</dbReference>
<gene>
    <name evidence="1" type="ORF">SPARVUS_LOCUS11710207</name>
</gene>
<evidence type="ECO:0000313" key="1">
    <source>
        <dbReference type="EMBL" id="CAI9594326.1"/>
    </source>
</evidence>
<reference evidence="1" key="1">
    <citation type="submission" date="2023-05" db="EMBL/GenBank/DDBJ databases">
        <authorList>
            <person name="Stuckert A."/>
        </authorList>
    </citation>
    <scope>NUCLEOTIDE SEQUENCE</scope>
</reference>
<organism evidence="1 2">
    <name type="scientific">Staurois parvus</name>
    <dbReference type="NCBI Taxonomy" id="386267"/>
    <lineage>
        <taxon>Eukaryota</taxon>
        <taxon>Metazoa</taxon>
        <taxon>Chordata</taxon>
        <taxon>Craniata</taxon>
        <taxon>Vertebrata</taxon>
        <taxon>Euteleostomi</taxon>
        <taxon>Amphibia</taxon>
        <taxon>Batrachia</taxon>
        <taxon>Anura</taxon>
        <taxon>Neobatrachia</taxon>
        <taxon>Ranoidea</taxon>
        <taxon>Ranidae</taxon>
        <taxon>Staurois</taxon>
    </lineage>
</organism>
<name>A0ABN9FBB5_9NEOB</name>
<proteinExistence type="predicted"/>
<protein>
    <submittedName>
        <fullName evidence="1">Uncharacterized protein</fullName>
    </submittedName>
</protein>
<dbReference type="Proteomes" id="UP001162483">
    <property type="component" value="Unassembled WGS sequence"/>
</dbReference>
<evidence type="ECO:0000313" key="2">
    <source>
        <dbReference type="Proteomes" id="UP001162483"/>
    </source>
</evidence>
<comment type="caution">
    <text evidence="1">The sequence shown here is derived from an EMBL/GenBank/DDBJ whole genome shotgun (WGS) entry which is preliminary data.</text>
</comment>
<accession>A0ABN9FBB5</accession>